<keyword evidence="7" id="KW-0472">Membrane</keyword>
<evidence type="ECO:0000256" key="1">
    <source>
        <dbReference type="ARBA" id="ARBA00001946"/>
    </source>
</evidence>
<dbReference type="PANTHER" id="PTHR44378:SF1">
    <property type="entry name" value="ACYL-ACTIVATING ENZYME 18, PEROXISOMAL-RELATED"/>
    <property type="match status" value="1"/>
</dbReference>
<feature type="domain" description="Acetyl-coenzyme A synthetase N-terminal" evidence="9">
    <location>
        <begin position="24"/>
        <end position="79"/>
    </location>
</feature>
<comment type="cofactor">
    <cofactor evidence="1">
        <name>Mg(2+)</name>
        <dbReference type="ChEBI" id="CHEBI:18420"/>
    </cofactor>
</comment>
<comment type="catalytic activity">
    <reaction evidence="4">
        <text>(E)-4-coumarate + ATP + H(+) = (E)-4-coumaroyl-AMP + diphosphate</text>
        <dbReference type="Rhea" id="RHEA:72419"/>
        <dbReference type="ChEBI" id="CHEBI:12876"/>
        <dbReference type="ChEBI" id="CHEBI:15378"/>
        <dbReference type="ChEBI" id="CHEBI:30616"/>
        <dbReference type="ChEBI" id="CHEBI:33019"/>
        <dbReference type="ChEBI" id="CHEBI:192348"/>
    </reaction>
    <physiologicalReaction direction="left-to-right" evidence="4">
        <dbReference type="Rhea" id="RHEA:72420"/>
    </physiologicalReaction>
</comment>
<dbReference type="PANTHER" id="PTHR44378">
    <property type="entry name" value="ACYL-ACTIVATING ENZYME 17, PEROXISOMAL-RELATED"/>
    <property type="match status" value="1"/>
</dbReference>
<dbReference type="EC" id="6.2.1.12" evidence="3"/>
<feature type="transmembrane region" description="Helical" evidence="7">
    <location>
        <begin position="142"/>
        <end position="164"/>
    </location>
</feature>
<reference evidence="10" key="1">
    <citation type="submission" date="2014-09" db="EMBL/GenBank/DDBJ databases">
        <authorList>
            <person name="Magalhaes I.L.F."/>
            <person name="Oliveira U."/>
            <person name="Santos F.R."/>
            <person name="Vidigal T.H.D.A."/>
            <person name="Brescovit A.D."/>
            <person name="Santos A.J."/>
        </authorList>
    </citation>
    <scope>NUCLEOTIDE SEQUENCE</scope>
    <source>
        <tissue evidence="10">Shoot tissue taken approximately 20 cm above the soil surface</tissue>
    </source>
</reference>
<organism evidence="10">
    <name type="scientific">Arundo donax</name>
    <name type="common">Giant reed</name>
    <name type="synonym">Donax arundinaceus</name>
    <dbReference type="NCBI Taxonomy" id="35708"/>
    <lineage>
        <taxon>Eukaryota</taxon>
        <taxon>Viridiplantae</taxon>
        <taxon>Streptophyta</taxon>
        <taxon>Embryophyta</taxon>
        <taxon>Tracheophyta</taxon>
        <taxon>Spermatophyta</taxon>
        <taxon>Magnoliopsida</taxon>
        <taxon>Liliopsida</taxon>
        <taxon>Poales</taxon>
        <taxon>Poaceae</taxon>
        <taxon>PACMAD clade</taxon>
        <taxon>Arundinoideae</taxon>
        <taxon>Arundineae</taxon>
        <taxon>Arundo</taxon>
    </lineage>
</organism>
<comment type="similarity">
    <text evidence="2">Belongs to the ATP-dependent AMP-binding enzyme family.</text>
</comment>
<dbReference type="InterPro" id="IPR000873">
    <property type="entry name" value="AMP-dep_synth/lig_dom"/>
</dbReference>
<proteinExistence type="inferred from homology"/>
<comment type="catalytic activity">
    <reaction evidence="5">
        <text>(E)-4-coumaroyl-AMP + CoA = (E)-4-coumaroyl-CoA + AMP + H(+)</text>
        <dbReference type="Rhea" id="RHEA:72423"/>
        <dbReference type="ChEBI" id="CHEBI:15378"/>
        <dbReference type="ChEBI" id="CHEBI:57287"/>
        <dbReference type="ChEBI" id="CHEBI:85008"/>
        <dbReference type="ChEBI" id="CHEBI:192348"/>
        <dbReference type="ChEBI" id="CHEBI:456215"/>
    </reaction>
    <physiologicalReaction direction="left-to-right" evidence="5">
        <dbReference type="Rhea" id="RHEA:72424"/>
    </physiologicalReaction>
</comment>
<evidence type="ECO:0000313" key="10">
    <source>
        <dbReference type="EMBL" id="JAD90720.1"/>
    </source>
</evidence>
<dbReference type="AlphaFoldDB" id="A0A0A9DYH8"/>
<keyword evidence="7" id="KW-0812">Transmembrane</keyword>
<dbReference type="Gene3D" id="3.40.50.12780">
    <property type="entry name" value="N-terminal domain of ligase-like"/>
    <property type="match status" value="1"/>
</dbReference>
<dbReference type="InterPro" id="IPR042099">
    <property type="entry name" value="ANL_N_sf"/>
</dbReference>
<dbReference type="Gene3D" id="3.30.300.30">
    <property type="match status" value="1"/>
</dbReference>
<dbReference type="InterPro" id="IPR032387">
    <property type="entry name" value="ACAS_N"/>
</dbReference>
<dbReference type="Pfam" id="PF00501">
    <property type="entry name" value="AMP-binding"/>
    <property type="match status" value="1"/>
</dbReference>
<reference evidence="10" key="2">
    <citation type="journal article" date="2015" name="Data Brief">
        <title>Shoot transcriptome of the giant reed, Arundo donax.</title>
        <authorList>
            <person name="Barrero R.A."/>
            <person name="Guerrero F.D."/>
            <person name="Moolhuijzen P."/>
            <person name="Goolsby J.A."/>
            <person name="Tidwell J."/>
            <person name="Bellgard S.E."/>
            <person name="Bellgard M.I."/>
        </authorList>
    </citation>
    <scope>NUCLEOTIDE SEQUENCE</scope>
    <source>
        <tissue evidence="10">Shoot tissue taken approximately 20 cm above the soil surface</tissue>
    </source>
</reference>
<evidence type="ECO:0000256" key="3">
    <source>
        <dbReference type="ARBA" id="ARBA00012959"/>
    </source>
</evidence>
<evidence type="ECO:0000256" key="5">
    <source>
        <dbReference type="ARBA" id="ARBA00034223"/>
    </source>
</evidence>
<evidence type="ECO:0000259" key="8">
    <source>
        <dbReference type="Pfam" id="PF00501"/>
    </source>
</evidence>
<dbReference type="GO" id="GO:0106290">
    <property type="term" value="F:trans-cinnamate-CoA ligase activity"/>
    <property type="evidence" value="ECO:0007669"/>
    <property type="project" value="UniProtKB-ARBA"/>
</dbReference>
<dbReference type="EMBL" id="GBRH01207175">
    <property type="protein sequence ID" value="JAD90720.1"/>
    <property type="molecule type" value="Transcribed_RNA"/>
</dbReference>
<dbReference type="Pfam" id="PF16177">
    <property type="entry name" value="ACAS_N"/>
    <property type="match status" value="1"/>
</dbReference>
<sequence length="626" mass="68777">MMEANGPKLLGASYKDPISSFDLFYRFSLENQEVYWSMVLKELSLKFQQEPKSILDTSDRSKKGGAWLQDALLNIAECCLLPWPSQNRTDDSTAIVWRDEGCDDHQVNHISLKELRSQVMTVANALDTMFQKGDRIAIDMPMTCNAVILYLAIVLGGFVVVSIADSFAPQEISTRMDVSKAKAVFTQDFIIRGGQKIPLYSRVMQGTSCKAIVIPANGGYLGVTLRNGDISWKDFLSQSAGRSSVYSPFYKSADALTNILFSSGTTGKPKAIPWTQLGPIRAAADTWAHMDVRPQDIFCWPTNLGWVAGPIVLYSCFLSGATLALYHGSPLGRGFCKFVQDAGVSILGTVPSIVKSMKAGNITEGLDWTKLRVLATTGEASHIDDDLWLSSRTSYKPIIECCGGTELASAYIQGSLLRPQAFGAFSGASMSTGFVILDEQGTPYPDDIPCAGEVGLFPLYFGATDRLLNADHDMVYFNGMPTFNGRQLRRHGDIIQRTVGGYYIVLGRADDTMNLGGIKTSSVEIERVCNRADGSLLETAAVSIKPTGGGPEHLAILAVLKDRSTSYDVNFLKSKFQRAIQKNLNPLFKVSYVRIVPEFPRTASNKLLRRILRDQLKQELSNHSKL</sequence>
<dbReference type="GO" id="GO:0016207">
    <property type="term" value="F:4-coumarate-CoA ligase activity"/>
    <property type="evidence" value="ECO:0007669"/>
    <property type="project" value="UniProtKB-EC"/>
</dbReference>
<evidence type="ECO:0000259" key="9">
    <source>
        <dbReference type="Pfam" id="PF16177"/>
    </source>
</evidence>
<dbReference type="GO" id="GO:0009698">
    <property type="term" value="P:phenylpropanoid metabolic process"/>
    <property type="evidence" value="ECO:0007669"/>
    <property type="project" value="UniProtKB-ARBA"/>
</dbReference>
<dbReference type="InterPro" id="IPR045851">
    <property type="entry name" value="AMP-bd_C_sf"/>
</dbReference>
<dbReference type="InterPro" id="IPR020845">
    <property type="entry name" value="AMP-binding_CS"/>
</dbReference>
<name>A0A0A9DYH8_ARUDO</name>
<dbReference type="SUPFAM" id="SSF56801">
    <property type="entry name" value="Acetyl-CoA synthetase-like"/>
    <property type="match status" value="1"/>
</dbReference>
<protein>
    <recommendedName>
        <fullName evidence="3">4-coumarate--CoA ligase</fullName>
        <ecNumber evidence="3">6.2.1.12</ecNumber>
    </recommendedName>
</protein>
<keyword evidence="7" id="KW-1133">Transmembrane helix</keyword>
<comment type="catalytic activity">
    <reaction evidence="6">
        <text>(E)-4-coumarate + ATP + CoA = (E)-4-coumaroyl-CoA + AMP + diphosphate</text>
        <dbReference type="Rhea" id="RHEA:19641"/>
        <dbReference type="ChEBI" id="CHEBI:12876"/>
        <dbReference type="ChEBI" id="CHEBI:30616"/>
        <dbReference type="ChEBI" id="CHEBI:33019"/>
        <dbReference type="ChEBI" id="CHEBI:57287"/>
        <dbReference type="ChEBI" id="CHEBI:85008"/>
        <dbReference type="ChEBI" id="CHEBI:456215"/>
        <dbReference type="EC" id="6.2.1.12"/>
    </reaction>
    <physiologicalReaction direction="left-to-right" evidence="6">
        <dbReference type="Rhea" id="RHEA:19642"/>
    </physiologicalReaction>
</comment>
<accession>A0A0A9DYH8</accession>
<evidence type="ECO:0000256" key="6">
    <source>
        <dbReference type="ARBA" id="ARBA00034252"/>
    </source>
</evidence>
<dbReference type="PROSITE" id="PS00455">
    <property type="entry name" value="AMP_BINDING"/>
    <property type="match status" value="1"/>
</dbReference>
<evidence type="ECO:0000256" key="4">
    <source>
        <dbReference type="ARBA" id="ARBA00034219"/>
    </source>
</evidence>
<evidence type="ECO:0000256" key="7">
    <source>
        <dbReference type="SAM" id="Phobius"/>
    </source>
</evidence>
<evidence type="ECO:0000256" key="2">
    <source>
        <dbReference type="ARBA" id="ARBA00006432"/>
    </source>
</evidence>
<feature type="domain" description="AMP-dependent synthetase/ligase" evidence="8">
    <location>
        <begin position="87"/>
        <end position="453"/>
    </location>
</feature>